<reference evidence="1" key="1">
    <citation type="journal article" date="2019" name="Nat. Commun.">
        <title>Genome-wide association mapping of date palm fruit traits.</title>
        <authorList>
            <person name="Hazzouri K.M."/>
            <person name="Gros-Balthazard M."/>
            <person name="Flowers J.M."/>
            <person name="Copetti D."/>
            <person name="Lemansour A."/>
            <person name="Lebrun M."/>
            <person name="Masmoudi K."/>
            <person name="Ferrand S."/>
            <person name="Dhar M.I."/>
            <person name="Fresquez Z.A."/>
            <person name="Rosas U."/>
            <person name="Zhang J."/>
            <person name="Talag J."/>
            <person name="Lee S."/>
            <person name="Kudrna D."/>
            <person name="Powell R.F."/>
            <person name="Leitch I.J."/>
            <person name="Krueger R.R."/>
            <person name="Wing R.A."/>
            <person name="Amiri K.M.A."/>
            <person name="Purugganan M.D."/>
        </authorList>
    </citation>
    <scope>NUCLEOTIDE SEQUENCE [LARGE SCALE GENOMIC DNA]</scope>
    <source>
        <strain evidence="1">cv. Khalas</strain>
    </source>
</reference>
<dbReference type="KEGG" id="pda:120112008"/>
<dbReference type="GeneID" id="120112008"/>
<accession>A0A8B9AJJ8</accession>
<evidence type="ECO:0000313" key="2">
    <source>
        <dbReference type="RefSeq" id="XP_038986510.1"/>
    </source>
</evidence>
<proteinExistence type="predicted"/>
<sequence length="272" mass="30043">MEPDSMWSSLMRAKYGALVPGVRAARHHSLVWREMCARAGVVLSKIRWAIGDGRSIDVLEDCWVTAVPISRMPTMVDSVRLTGQRVSDLLDPDEGGWREGLLREVFGVQLAEMILGLPVPFQGESDRLVGAPSGRSQVRARDLHALFSREPARRIEGGWIWRMQIHPRVALFIWKVAWGCLPTRSMLVRRGMWVPQGCEGHLGYPQCCFSVQVCRCFLDTPTLGYLKVNFDGSVATDRRLGGVGFVIRDHFGSLVAAGGRGSTGLTVAGAEL</sequence>
<dbReference type="RefSeq" id="XP_038986510.1">
    <property type="nucleotide sequence ID" value="XM_039130582.1"/>
</dbReference>
<evidence type="ECO:0000313" key="1">
    <source>
        <dbReference type="Proteomes" id="UP000228380"/>
    </source>
</evidence>
<gene>
    <name evidence="2" type="primary">LOC120112008</name>
</gene>
<dbReference type="AlphaFoldDB" id="A0A8B9AJJ8"/>
<organism evidence="1 2">
    <name type="scientific">Phoenix dactylifera</name>
    <name type="common">Date palm</name>
    <dbReference type="NCBI Taxonomy" id="42345"/>
    <lineage>
        <taxon>Eukaryota</taxon>
        <taxon>Viridiplantae</taxon>
        <taxon>Streptophyta</taxon>
        <taxon>Embryophyta</taxon>
        <taxon>Tracheophyta</taxon>
        <taxon>Spermatophyta</taxon>
        <taxon>Magnoliopsida</taxon>
        <taxon>Liliopsida</taxon>
        <taxon>Arecaceae</taxon>
        <taxon>Coryphoideae</taxon>
        <taxon>Phoeniceae</taxon>
        <taxon>Phoenix</taxon>
    </lineage>
</organism>
<protein>
    <submittedName>
        <fullName evidence="2">Uncharacterized protein LOC120112008</fullName>
    </submittedName>
</protein>
<dbReference type="OrthoDB" id="649363at2759"/>
<name>A0A8B9AJJ8_PHODC</name>
<dbReference type="Proteomes" id="UP000228380">
    <property type="component" value="Chromosome 9"/>
</dbReference>
<reference evidence="2" key="2">
    <citation type="submission" date="2025-08" db="UniProtKB">
        <authorList>
            <consortium name="RefSeq"/>
        </authorList>
    </citation>
    <scope>IDENTIFICATION</scope>
    <source>
        <tissue evidence="2">Young leaves</tissue>
    </source>
</reference>
<keyword evidence="1" id="KW-1185">Reference proteome</keyword>